<dbReference type="RefSeq" id="WP_176163351.1">
    <property type="nucleotide sequence ID" value="NZ_CP054929.1"/>
</dbReference>
<name>A0A7H8NB34_9ACTN</name>
<reference evidence="3 4" key="1">
    <citation type="submission" date="2020-06" db="EMBL/GenBank/DDBJ databases">
        <title>Genome mining for natural products.</title>
        <authorList>
            <person name="Zhang B."/>
            <person name="Shi J."/>
            <person name="Ge H."/>
        </authorList>
    </citation>
    <scope>NUCLEOTIDE SEQUENCE [LARGE SCALE GENOMIC DNA]</scope>
    <source>
        <strain evidence="3 4">NA00687</strain>
    </source>
</reference>
<dbReference type="Pfam" id="PF01337">
    <property type="entry name" value="Barstar"/>
    <property type="match status" value="1"/>
</dbReference>
<comment type="similarity">
    <text evidence="1">Belongs to the barstar family.</text>
</comment>
<evidence type="ECO:0000259" key="2">
    <source>
        <dbReference type="Pfam" id="PF01337"/>
    </source>
</evidence>
<gene>
    <name evidence="3" type="ORF">HUT08_21300</name>
</gene>
<accession>A0A7H8NB34</accession>
<keyword evidence="4" id="KW-1185">Reference proteome</keyword>
<dbReference type="Gene3D" id="3.30.370.10">
    <property type="entry name" value="Barstar-like"/>
    <property type="match status" value="1"/>
</dbReference>
<dbReference type="EMBL" id="CP054929">
    <property type="protein sequence ID" value="QKW51634.1"/>
    <property type="molecule type" value="Genomic_DNA"/>
</dbReference>
<dbReference type="InterPro" id="IPR035905">
    <property type="entry name" value="Barstar-like_sf"/>
</dbReference>
<organism evidence="3 4">
    <name type="scientific">Streptomyces buecherae</name>
    <dbReference type="NCBI Taxonomy" id="2763006"/>
    <lineage>
        <taxon>Bacteria</taxon>
        <taxon>Bacillati</taxon>
        <taxon>Actinomycetota</taxon>
        <taxon>Actinomycetes</taxon>
        <taxon>Kitasatosporales</taxon>
        <taxon>Streptomycetaceae</taxon>
        <taxon>Streptomyces</taxon>
    </lineage>
</organism>
<feature type="domain" description="Barstar (barnase inhibitor)" evidence="2">
    <location>
        <begin position="169"/>
        <end position="247"/>
    </location>
</feature>
<proteinExistence type="inferred from homology"/>
<dbReference type="SUPFAM" id="SSF52038">
    <property type="entry name" value="Barstar-related"/>
    <property type="match status" value="1"/>
</dbReference>
<dbReference type="InterPro" id="IPR000468">
    <property type="entry name" value="Barstar"/>
</dbReference>
<dbReference type="AlphaFoldDB" id="A0A7H8NB34"/>
<dbReference type="Proteomes" id="UP000509303">
    <property type="component" value="Chromosome"/>
</dbReference>
<evidence type="ECO:0000313" key="4">
    <source>
        <dbReference type="Proteomes" id="UP000509303"/>
    </source>
</evidence>
<evidence type="ECO:0000256" key="1">
    <source>
        <dbReference type="ARBA" id="ARBA00006845"/>
    </source>
</evidence>
<protein>
    <submittedName>
        <fullName evidence="3">Barstar family protein</fullName>
    </submittedName>
</protein>
<sequence length="254" mass="28389">MSERLPVVDKVDLPLYVVFGEEVGGVLIAAEEVEGFFVDAADKPSEVTFVGVHEVDRSRRRVEDAVMTVVNRQREKIGEYFIGRVVLGDVHVEQSGGKAKRVTCRLFGDRCDYPEAKKIWLRWATGGAHEKGEWLRWPVNYQGAWLHVVQNSWFATSHRAARYGAEGDIYLDGAQMMTRPGFYCALGEAVNGPGGYFGSNLDAVADCISSPFGEGPPEKIIWQNFRTSQEVLGHAFLDSVVKLMREFRIDLAIC</sequence>
<evidence type="ECO:0000313" key="3">
    <source>
        <dbReference type="EMBL" id="QKW51634.1"/>
    </source>
</evidence>